<dbReference type="InterPro" id="IPR000719">
    <property type="entry name" value="Prot_kinase_dom"/>
</dbReference>
<dbReference type="InterPro" id="IPR008271">
    <property type="entry name" value="Ser/Thr_kinase_AS"/>
</dbReference>
<keyword evidence="10 14" id="KW-1133">Transmembrane helix</keyword>
<feature type="chain" id="PRO_5040292113" description="Cysteine-rich receptor-like protein kinase 10" evidence="15">
    <location>
        <begin position="32"/>
        <end position="654"/>
    </location>
</feature>
<evidence type="ECO:0000256" key="15">
    <source>
        <dbReference type="SAM" id="SignalP"/>
    </source>
</evidence>
<dbReference type="Pfam" id="PF01657">
    <property type="entry name" value="Stress-antifung"/>
    <property type="match status" value="2"/>
</dbReference>
<dbReference type="SUPFAM" id="SSF56112">
    <property type="entry name" value="Protein kinase-like (PK-like)"/>
    <property type="match status" value="1"/>
</dbReference>
<feature type="signal peptide" evidence="15">
    <location>
        <begin position="1"/>
        <end position="31"/>
    </location>
</feature>
<dbReference type="Gene3D" id="1.10.510.10">
    <property type="entry name" value="Transferase(Phosphotransferase) domain 1"/>
    <property type="match status" value="1"/>
</dbReference>
<dbReference type="PROSITE" id="PS00107">
    <property type="entry name" value="PROTEIN_KINASE_ATP"/>
    <property type="match status" value="1"/>
</dbReference>
<keyword evidence="4 14" id="KW-0812">Transmembrane</keyword>
<dbReference type="GO" id="GO:0004674">
    <property type="term" value="F:protein serine/threonine kinase activity"/>
    <property type="evidence" value="ECO:0007669"/>
    <property type="project" value="UniProtKB-KW"/>
</dbReference>
<proteinExistence type="predicted"/>
<evidence type="ECO:0000313" key="18">
    <source>
        <dbReference type="EMBL" id="KAJ4976433.1"/>
    </source>
</evidence>
<dbReference type="SMART" id="SM00220">
    <property type="entry name" value="S_TKc"/>
    <property type="match status" value="1"/>
</dbReference>
<feature type="domain" description="Gnk2-homologous" evidence="17">
    <location>
        <begin position="35"/>
        <end position="133"/>
    </location>
</feature>
<evidence type="ECO:0000256" key="14">
    <source>
        <dbReference type="SAM" id="Phobius"/>
    </source>
</evidence>
<evidence type="ECO:0000256" key="7">
    <source>
        <dbReference type="ARBA" id="ARBA00022741"/>
    </source>
</evidence>
<dbReference type="InterPro" id="IPR001245">
    <property type="entry name" value="Ser-Thr/Tyr_kinase_cat_dom"/>
</dbReference>
<sequence length="654" mass="73015">MEPCTKTAPRSRVVLLFFFVALSSPVSFSSSFNPVFLAYFCPNTTVFKPNSIYHSEVSSILSSLSSNADSDFYNMCGDGNVFGSYYCRGDVTSDVCGNCVETAANNITQYCPYEKTAYIYYDACTFVYSNQSFFSSDFQALQFSMWNTQNVSDPTRFNQILGNTIKNVTTVAASNPKKFATQEANISQFQEIYCLAQCRPYLLENDCSKCFSNAIEYLSICCAGKEGGRAYSPNCNIRYEIYPFYQLTASASAPSPIFVSPPLLINRTSGKASAHPPSIFVSPPLLNNRTSISEKRRSLPRKITIVVLAAAAGVILFSIVLYCLLIQKKKEDRSKDNGLNAIKNAESLQFDFSRILAATNNFVDVNKIGEGGFGSVYVGKLPNGQEIAVKRLSRNSGQGATEFKNEVVLVAKLQHCNLARLLGFCLEGEEKILIYEFVPNKSLDYFLFDPEKRLQLDWSGRYKIIGGIARGLLYLHEDSRLRIIHRDLKASNVLLDGDMNPKISDFGLARSFGVDQIQASTNRIVGTYGYMSPEYAMHGQFSVKSDVFSFGVLVLEIISGKKNSSFYQPDNADNLISYAWRHWNAGTAYELIDSILKENCSRSEIMRCIHIGLLCVQEDVADRPTMANIVLMLNNYSGNRDRIGQHLTTPFHHH</sequence>
<feature type="domain" description="Gnk2-homologous" evidence="17">
    <location>
        <begin position="139"/>
        <end position="244"/>
    </location>
</feature>
<protein>
    <recommendedName>
        <fullName evidence="20">Cysteine-rich receptor-like protein kinase 10</fullName>
    </recommendedName>
</protein>
<evidence type="ECO:0000256" key="5">
    <source>
        <dbReference type="ARBA" id="ARBA00022729"/>
    </source>
</evidence>
<reference evidence="18" key="1">
    <citation type="journal article" date="2023" name="Plant J.">
        <title>The genome of the king protea, Protea cynaroides.</title>
        <authorList>
            <person name="Chang J."/>
            <person name="Duong T.A."/>
            <person name="Schoeman C."/>
            <person name="Ma X."/>
            <person name="Roodt D."/>
            <person name="Barker N."/>
            <person name="Li Z."/>
            <person name="Van de Peer Y."/>
            <person name="Mizrachi E."/>
        </authorList>
    </citation>
    <scope>NUCLEOTIDE SEQUENCE</scope>
    <source>
        <tissue evidence="18">Young leaves</tissue>
    </source>
</reference>
<evidence type="ECO:0000256" key="6">
    <source>
        <dbReference type="ARBA" id="ARBA00022737"/>
    </source>
</evidence>
<dbReference type="PANTHER" id="PTHR27002">
    <property type="entry name" value="RECEPTOR-LIKE SERINE/THREONINE-PROTEIN KINASE SD1-8"/>
    <property type="match status" value="1"/>
</dbReference>
<keyword evidence="2" id="KW-0723">Serine/threonine-protein kinase</keyword>
<evidence type="ECO:0000313" key="19">
    <source>
        <dbReference type="Proteomes" id="UP001141806"/>
    </source>
</evidence>
<dbReference type="AlphaFoldDB" id="A0A9Q0KTA9"/>
<dbReference type="InterPro" id="IPR011009">
    <property type="entry name" value="Kinase-like_dom_sf"/>
</dbReference>
<dbReference type="PANTHER" id="PTHR27002:SF1050">
    <property type="entry name" value="CYSTEINE-RICH RECEPTOR-LIKE PROTEIN KINASE 5"/>
    <property type="match status" value="1"/>
</dbReference>
<accession>A0A9Q0KTA9</accession>
<keyword evidence="3" id="KW-0808">Transferase</keyword>
<keyword evidence="7 13" id="KW-0547">Nucleotide-binding</keyword>
<dbReference type="Pfam" id="PF07714">
    <property type="entry name" value="PK_Tyr_Ser-Thr"/>
    <property type="match status" value="1"/>
</dbReference>
<dbReference type="FunFam" id="1.10.510.10:FF:000129">
    <property type="entry name" value="cysteine-rich receptor-like protein kinase 10"/>
    <property type="match status" value="1"/>
</dbReference>
<keyword evidence="8" id="KW-0418">Kinase</keyword>
<keyword evidence="6" id="KW-0677">Repeat</keyword>
<feature type="binding site" evidence="13">
    <location>
        <position position="390"/>
    </location>
    <ligand>
        <name>ATP</name>
        <dbReference type="ChEBI" id="CHEBI:30616"/>
    </ligand>
</feature>
<dbReference type="CDD" id="cd14066">
    <property type="entry name" value="STKc_IRAK"/>
    <property type="match status" value="1"/>
</dbReference>
<dbReference type="OrthoDB" id="4062651at2759"/>
<gene>
    <name evidence="18" type="ORF">NE237_001539</name>
</gene>
<dbReference type="FunFam" id="3.30.200.20:FF:000142">
    <property type="entry name" value="Cysteine-rich receptor-like protein kinase 10"/>
    <property type="match status" value="1"/>
</dbReference>
<dbReference type="PROSITE" id="PS51473">
    <property type="entry name" value="GNK2"/>
    <property type="match status" value="2"/>
</dbReference>
<evidence type="ECO:0000256" key="2">
    <source>
        <dbReference type="ARBA" id="ARBA00022527"/>
    </source>
</evidence>
<evidence type="ECO:0000256" key="4">
    <source>
        <dbReference type="ARBA" id="ARBA00022692"/>
    </source>
</evidence>
<dbReference type="GO" id="GO:0005886">
    <property type="term" value="C:plasma membrane"/>
    <property type="evidence" value="ECO:0007669"/>
    <property type="project" value="TreeGrafter"/>
</dbReference>
<dbReference type="InterPro" id="IPR017441">
    <property type="entry name" value="Protein_kinase_ATP_BS"/>
</dbReference>
<evidence type="ECO:0000256" key="9">
    <source>
        <dbReference type="ARBA" id="ARBA00022840"/>
    </source>
</evidence>
<evidence type="ECO:0000256" key="1">
    <source>
        <dbReference type="ARBA" id="ARBA00004167"/>
    </source>
</evidence>
<evidence type="ECO:0000256" key="8">
    <source>
        <dbReference type="ARBA" id="ARBA00022777"/>
    </source>
</evidence>
<evidence type="ECO:0000259" key="16">
    <source>
        <dbReference type="PROSITE" id="PS50011"/>
    </source>
</evidence>
<evidence type="ECO:0000256" key="13">
    <source>
        <dbReference type="PROSITE-ProRule" id="PRU10141"/>
    </source>
</evidence>
<keyword evidence="5 15" id="KW-0732">Signal</keyword>
<dbReference type="GO" id="GO:0005524">
    <property type="term" value="F:ATP binding"/>
    <property type="evidence" value="ECO:0007669"/>
    <property type="project" value="UniProtKB-UniRule"/>
</dbReference>
<name>A0A9Q0KTA9_9MAGN</name>
<dbReference type="EMBL" id="JAMYWD010000003">
    <property type="protein sequence ID" value="KAJ4976433.1"/>
    <property type="molecule type" value="Genomic_DNA"/>
</dbReference>
<comment type="caution">
    <text evidence="18">The sequence shown here is derived from an EMBL/GenBank/DDBJ whole genome shotgun (WGS) entry which is preliminary data.</text>
</comment>
<dbReference type="PROSITE" id="PS00108">
    <property type="entry name" value="PROTEIN_KINASE_ST"/>
    <property type="match status" value="1"/>
</dbReference>
<dbReference type="FunFam" id="3.30.430.20:FF:000012">
    <property type="entry name" value="Cysteine-rich receptor-like protein kinase 25"/>
    <property type="match status" value="1"/>
</dbReference>
<organism evidence="18 19">
    <name type="scientific">Protea cynaroides</name>
    <dbReference type="NCBI Taxonomy" id="273540"/>
    <lineage>
        <taxon>Eukaryota</taxon>
        <taxon>Viridiplantae</taxon>
        <taxon>Streptophyta</taxon>
        <taxon>Embryophyta</taxon>
        <taxon>Tracheophyta</taxon>
        <taxon>Spermatophyta</taxon>
        <taxon>Magnoliopsida</taxon>
        <taxon>Proteales</taxon>
        <taxon>Proteaceae</taxon>
        <taxon>Protea</taxon>
    </lineage>
</organism>
<evidence type="ECO:0000256" key="10">
    <source>
        <dbReference type="ARBA" id="ARBA00022989"/>
    </source>
</evidence>
<dbReference type="PROSITE" id="PS50011">
    <property type="entry name" value="PROTEIN_KINASE_DOM"/>
    <property type="match status" value="1"/>
</dbReference>
<evidence type="ECO:0000256" key="11">
    <source>
        <dbReference type="ARBA" id="ARBA00023136"/>
    </source>
</evidence>
<comment type="subcellular location">
    <subcellularLocation>
        <location evidence="1">Membrane</location>
        <topology evidence="1">Single-pass membrane protein</topology>
    </subcellularLocation>
</comment>
<dbReference type="Gene3D" id="3.30.430.20">
    <property type="entry name" value="Gnk2 domain, C-X8-C-X2-C motif"/>
    <property type="match status" value="2"/>
</dbReference>
<dbReference type="CDD" id="cd23509">
    <property type="entry name" value="Gnk2-like"/>
    <property type="match status" value="2"/>
</dbReference>
<dbReference type="GO" id="GO:0006950">
    <property type="term" value="P:response to stress"/>
    <property type="evidence" value="ECO:0007669"/>
    <property type="project" value="UniProtKB-ARBA"/>
</dbReference>
<keyword evidence="11 14" id="KW-0472">Membrane</keyword>
<dbReference type="InterPro" id="IPR002902">
    <property type="entry name" value="GNK2"/>
</dbReference>
<dbReference type="InterPro" id="IPR038408">
    <property type="entry name" value="GNK2_sf"/>
</dbReference>
<feature type="domain" description="Protein kinase" evidence="16">
    <location>
        <begin position="362"/>
        <end position="637"/>
    </location>
</feature>
<dbReference type="Gene3D" id="3.30.200.20">
    <property type="entry name" value="Phosphorylase Kinase, domain 1"/>
    <property type="match status" value="1"/>
</dbReference>
<feature type="transmembrane region" description="Helical" evidence="14">
    <location>
        <begin position="303"/>
        <end position="325"/>
    </location>
</feature>
<evidence type="ECO:0008006" key="20">
    <source>
        <dbReference type="Google" id="ProtNLM"/>
    </source>
</evidence>
<dbReference type="Proteomes" id="UP001141806">
    <property type="component" value="Unassembled WGS sequence"/>
</dbReference>
<evidence type="ECO:0000256" key="12">
    <source>
        <dbReference type="ARBA" id="ARBA00023180"/>
    </source>
</evidence>
<evidence type="ECO:0000259" key="17">
    <source>
        <dbReference type="PROSITE" id="PS51473"/>
    </source>
</evidence>
<keyword evidence="9 13" id="KW-0067">ATP-binding</keyword>
<keyword evidence="12" id="KW-0325">Glycoprotein</keyword>
<keyword evidence="19" id="KW-1185">Reference proteome</keyword>
<evidence type="ECO:0000256" key="3">
    <source>
        <dbReference type="ARBA" id="ARBA00022679"/>
    </source>
</evidence>